<gene>
    <name evidence="1" type="ORF">EI981_14430</name>
</gene>
<dbReference type="KEGG" id="plut:EI981_14430"/>
<dbReference type="EMBL" id="CP034346">
    <property type="protein sequence ID" value="AZS15526.1"/>
    <property type="molecule type" value="Genomic_DNA"/>
</dbReference>
<dbReference type="RefSeq" id="WP_126999246.1">
    <property type="nucleotide sequence ID" value="NZ_CP034346.1"/>
</dbReference>
<dbReference type="AlphaFoldDB" id="A0A3S9UYX8"/>
<evidence type="ECO:0008006" key="3">
    <source>
        <dbReference type="Google" id="ProtNLM"/>
    </source>
</evidence>
<sequence length="132" mass="15705">MLDDQLINFTKMHDDFITDWNEAMISGDTSSLERMTEDYYVAFFNGIKEKPMIFNQNDAVTGMQQSVTQLLGAKKKFENRVIRLKDTQNAVVFYELIIEKDEKIIARLFTIENWQLINRKWMLARETEERIK</sequence>
<protein>
    <recommendedName>
        <fullName evidence="3">Nuclear transport factor 2 family protein</fullName>
    </recommendedName>
</protein>
<organism evidence="1 2">
    <name type="scientific">Paenibacillus lutimineralis</name>
    <dbReference type="NCBI Taxonomy" id="2707005"/>
    <lineage>
        <taxon>Bacteria</taxon>
        <taxon>Bacillati</taxon>
        <taxon>Bacillota</taxon>
        <taxon>Bacilli</taxon>
        <taxon>Bacillales</taxon>
        <taxon>Paenibacillaceae</taxon>
        <taxon>Paenibacillus</taxon>
    </lineage>
</organism>
<accession>A0A3S9UYX8</accession>
<evidence type="ECO:0000313" key="2">
    <source>
        <dbReference type="Proteomes" id="UP000270678"/>
    </source>
</evidence>
<dbReference type="Proteomes" id="UP000270678">
    <property type="component" value="Chromosome"/>
</dbReference>
<dbReference type="OrthoDB" id="4946632at2"/>
<evidence type="ECO:0000313" key="1">
    <source>
        <dbReference type="EMBL" id="AZS15526.1"/>
    </source>
</evidence>
<reference evidence="2" key="1">
    <citation type="submission" date="2018-12" db="EMBL/GenBank/DDBJ databases">
        <title>Complete genome sequence of Paenibacillus sp. MBLB1234.</title>
        <authorList>
            <person name="Nam Y.-D."/>
            <person name="Kang J."/>
            <person name="Chung W.-H."/>
            <person name="Park Y.S."/>
        </authorList>
    </citation>
    <scope>NUCLEOTIDE SEQUENCE [LARGE SCALE GENOMIC DNA]</scope>
    <source>
        <strain evidence="2">MBLB1234</strain>
    </source>
</reference>
<proteinExistence type="predicted"/>
<name>A0A3S9UYX8_9BACL</name>
<keyword evidence="2" id="KW-1185">Reference proteome</keyword>